<dbReference type="CDD" id="cd03811">
    <property type="entry name" value="GT4_GT28_WabH-like"/>
    <property type="match status" value="1"/>
</dbReference>
<reference evidence="2 3" key="1">
    <citation type="journal article" date="2021" name="ISME Commun">
        <title>Automated analysis of genomic sequences facilitates high-throughput and comprehensive description of bacteria.</title>
        <authorList>
            <person name="Hitch T.C.A."/>
        </authorList>
    </citation>
    <scope>NUCLEOTIDE SEQUENCE [LARGE SCALE GENOMIC DNA]</scope>
    <source>
        <strain evidence="2 3">Sanger_18</strain>
    </source>
</reference>
<sequence>MSKRKLMLISPMLHQGGFERVCVTTARLLEPYFDVTIVIFDSANIAYDVEGLSIIDIQMGVRKGKLQKILNIIRRSRKVRELKKEMQPEIAYSFGPTANMVNAFSKTGKEKVWLGLRNYTDVEEETKMRLLVKKADLIVCCSRDIEKSVKIKYKFNNTAVLYNLYDADTIRKEAAASDPPLPFAEELKEAGSLQQEPGQLRYLVSMGRDDPMKGFWHMIKAFKLVHDQIPEARLILMGAGTFQKYKTLAEQLKITDAIYFACMRRDPYALLKYGEVYLLTSANEGFPNALVEAMTLSLAPVSTNCLTGPAEILVRNGDTASLNDQFTEKQKEKETPVIYGDYGIVVPEMQKEENLDPADITEEERNLADTVIRLLQDEKLLQSYRQTAARRAGDFTYEKYLEQFLKLAEE</sequence>
<evidence type="ECO:0000313" key="2">
    <source>
        <dbReference type="EMBL" id="MCU6743118.1"/>
    </source>
</evidence>
<evidence type="ECO:0000259" key="1">
    <source>
        <dbReference type="Pfam" id="PF00534"/>
    </source>
</evidence>
<dbReference type="RefSeq" id="WP_262572537.1">
    <property type="nucleotide sequence ID" value="NZ_JAOQKJ010000001.1"/>
</dbReference>
<dbReference type="Proteomes" id="UP001652432">
    <property type="component" value="Unassembled WGS sequence"/>
</dbReference>
<dbReference type="Gene3D" id="3.40.50.2000">
    <property type="entry name" value="Glycogen Phosphorylase B"/>
    <property type="match status" value="2"/>
</dbReference>
<dbReference type="Pfam" id="PF00534">
    <property type="entry name" value="Glycos_transf_1"/>
    <property type="match status" value="1"/>
</dbReference>
<proteinExistence type="predicted"/>
<accession>A0ABT2SYP1</accession>
<evidence type="ECO:0000313" key="3">
    <source>
        <dbReference type="Proteomes" id="UP001652432"/>
    </source>
</evidence>
<dbReference type="SUPFAM" id="SSF53756">
    <property type="entry name" value="UDP-Glycosyltransferase/glycogen phosphorylase"/>
    <property type="match status" value="1"/>
</dbReference>
<name>A0ABT2SYP1_9FIRM</name>
<protein>
    <submittedName>
        <fullName evidence="2">Glycosyltransferase</fullName>
    </submittedName>
</protein>
<dbReference type="PANTHER" id="PTHR12526:SF630">
    <property type="entry name" value="GLYCOSYLTRANSFERASE"/>
    <property type="match status" value="1"/>
</dbReference>
<dbReference type="InterPro" id="IPR001296">
    <property type="entry name" value="Glyco_trans_1"/>
</dbReference>
<organism evidence="2 3">
    <name type="scientific">Suilimivivens aceti</name>
    <dbReference type="NCBI Taxonomy" id="2981774"/>
    <lineage>
        <taxon>Bacteria</taxon>
        <taxon>Bacillati</taxon>
        <taxon>Bacillota</taxon>
        <taxon>Clostridia</taxon>
        <taxon>Lachnospirales</taxon>
        <taxon>Lachnospiraceae</taxon>
        <taxon>Suilimivivens</taxon>
    </lineage>
</organism>
<dbReference type="EMBL" id="JAOQKJ010000001">
    <property type="protein sequence ID" value="MCU6743118.1"/>
    <property type="molecule type" value="Genomic_DNA"/>
</dbReference>
<feature type="domain" description="Glycosyl transferase family 1" evidence="1">
    <location>
        <begin position="196"/>
        <end position="317"/>
    </location>
</feature>
<comment type="caution">
    <text evidence="2">The sequence shown here is derived from an EMBL/GenBank/DDBJ whole genome shotgun (WGS) entry which is preliminary data.</text>
</comment>
<dbReference type="PANTHER" id="PTHR12526">
    <property type="entry name" value="GLYCOSYLTRANSFERASE"/>
    <property type="match status" value="1"/>
</dbReference>
<gene>
    <name evidence="2" type="ORF">OCV77_01125</name>
</gene>
<keyword evidence="3" id="KW-1185">Reference proteome</keyword>